<gene>
    <name evidence="1" type="ORF">ABS361_04840</name>
</gene>
<accession>A0AAU7XBX1</accession>
<evidence type="ECO:0000313" key="1">
    <source>
        <dbReference type="EMBL" id="XBY45608.1"/>
    </source>
</evidence>
<dbReference type="AlphaFoldDB" id="A0AAU7XBX1"/>
<dbReference type="EMBL" id="CP158568">
    <property type="protein sequence ID" value="XBY45608.1"/>
    <property type="molecule type" value="Genomic_DNA"/>
</dbReference>
<name>A0AAU7XBX1_9HYPH</name>
<dbReference type="KEGG" id="mflg:ABS361_04840"/>
<reference evidence="1" key="1">
    <citation type="submission" date="2024-06" db="EMBL/GenBank/DDBJ databases">
        <title>Methylostella associata gen. nov., sp. nov., a novel Ancalomicrobiaceae-affiliated facultatively methylotrophic bacteria that feed on methanotrophs of the genus Methylococcus.</title>
        <authorList>
            <person name="Saltykova V."/>
            <person name="Danilova O.V."/>
            <person name="Oshkin I.Y."/>
            <person name="Belova S.E."/>
            <person name="Pimenov N.V."/>
            <person name="Dedysh S.N."/>
        </authorList>
    </citation>
    <scope>NUCLEOTIDE SEQUENCE</scope>
    <source>
        <strain evidence="1">S20</strain>
    </source>
</reference>
<dbReference type="RefSeq" id="WP_407050701.1">
    <property type="nucleotide sequence ID" value="NZ_CP158568.1"/>
</dbReference>
<protein>
    <submittedName>
        <fullName evidence="1">Uncharacterized protein</fullName>
    </submittedName>
</protein>
<organism evidence="1">
    <name type="scientific">Methyloraptor flagellatus</name>
    <dbReference type="NCBI Taxonomy" id="3162530"/>
    <lineage>
        <taxon>Bacteria</taxon>
        <taxon>Pseudomonadati</taxon>
        <taxon>Pseudomonadota</taxon>
        <taxon>Alphaproteobacteria</taxon>
        <taxon>Hyphomicrobiales</taxon>
        <taxon>Ancalomicrobiaceae</taxon>
        <taxon>Methyloraptor</taxon>
    </lineage>
</organism>
<proteinExistence type="predicted"/>
<sequence length="71" mass="7961">MTTDTADRPRALLVRIARCDMRMRRDRRIADAFRSRFEGRTAGSRGNAAARSEAVPAPSLAWFENLSGTLH</sequence>